<dbReference type="PANTHER" id="PTHR38731:SF3">
    <property type="entry name" value="BLL6125 PROTEIN"/>
    <property type="match status" value="1"/>
</dbReference>
<evidence type="ECO:0000313" key="5">
    <source>
        <dbReference type="EMBL" id="RKG96836.1"/>
    </source>
</evidence>
<dbReference type="Proteomes" id="UP000268313">
    <property type="component" value="Unassembled WGS sequence"/>
</dbReference>
<evidence type="ECO:0000313" key="6">
    <source>
        <dbReference type="Proteomes" id="UP000268313"/>
    </source>
</evidence>
<feature type="domain" description="Putative zinc-finger" evidence="4">
    <location>
        <begin position="7"/>
        <end position="36"/>
    </location>
</feature>
<evidence type="ECO:0000256" key="1">
    <source>
        <dbReference type="SAM" id="MobiDB-lite"/>
    </source>
</evidence>
<feature type="compositionally biased region" description="Low complexity" evidence="1">
    <location>
        <begin position="151"/>
        <end position="160"/>
    </location>
</feature>
<dbReference type="EMBL" id="RAWE01000198">
    <property type="protein sequence ID" value="RKG96836.1"/>
    <property type="molecule type" value="Genomic_DNA"/>
</dbReference>
<evidence type="ECO:0000259" key="4">
    <source>
        <dbReference type="Pfam" id="PF13490"/>
    </source>
</evidence>
<feature type="region of interest" description="Disordered" evidence="1">
    <location>
        <begin position="619"/>
        <end position="662"/>
    </location>
</feature>
<protein>
    <submittedName>
        <fullName evidence="5">VgrG protein</fullName>
    </submittedName>
</protein>
<dbReference type="Pfam" id="PF04773">
    <property type="entry name" value="FecR"/>
    <property type="match status" value="1"/>
</dbReference>
<accession>A0A3A8JPK2</accession>
<organism evidence="5 6">
    <name type="scientific">Corallococcus carmarthensis</name>
    <dbReference type="NCBI Taxonomy" id="2316728"/>
    <lineage>
        <taxon>Bacteria</taxon>
        <taxon>Pseudomonadati</taxon>
        <taxon>Myxococcota</taxon>
        <taxon>Myxococcia</taxon>
        <taxon>Myxococcales</taxon>
        <taxon>Cystobacterineae</taxon>
        <taxon>Myxococcaceae</taxon>
        <taxon>Corallococcus</taxon>
    </lineage>
</organism>
<gene>
    <name evidence="5" type="ORF">D7X32_34605</name>
</gene>
<dbReference type="PANTHER" id="PTHR38731">
    <property type="entry name" value="LIPL45-RELATED LIPOPROTEIN-RELATED"/>
    <property type="match status" value="1"/>
</dbReference>
<sequence length="662" mass="68904">MAGHETQALWALAAGELDAAGKARVESHVAECAACATEWKRVVEARALLHTARSVEPPVRWEETGARLKAAAAKRMARPERRFASPWALTLAACAVALVLWLGGARWRKGGELTPVATRGPEVEAPSAVATGTGDSKERTARTASNAAGQPGPAEEAVAARPEEVPGKQEAVAARPEATPGKEAVVPRPEVAPGAQAVVAARPEAAHTTEAERVTGAVLREATGLEHALATGMRLRSGMAVRTPPKASAVLRLPDESRVRLSAGSDVVFARAESNAVHLTVQQGRLSVNASHAKRDAFLVESAGLRVSVVGTVFSVERTSAGAAVAVLEGRVRVDAEGQPPRFVDAGERVELAGAGEAMKPRALSAGDRQAFRDLRAAEPRPTVASLGPTKKEPSRTSPRQSVATGANPPGATTPAPSGANPAAPSQAVAQQTPDAPEAPRQSVATASNPLEGTQPHASNTEIPQAVATLPRENVPSDEFAPYPGSPANSLASSAPLPAPGTVQAPSMAPATPTEPRKRKTLGALVPGGLLSDDSDERFLGYAKVQTAATTCGQFLVGLGEIAVASPRTGHREQARILRGRCFNKQHQPADAEDEFRQYLREFPNGRYATEARIALGMSAEPEPGAPTQAPAPVPAPAPVTPRWNGSPPQRVPVSPGVPRRW</sequence>
<evidence type="ECO:0000256" key="2">
    <source>
        <dbReference type="SAM" id="Phobius"/>
    </source>
</evidence>
<dbReference type="InterPro" id="IPR006860">
    <property type="entry name" value="FecR"/>
</dbReference>
<keyword evidence="2" id="KW-0812">Transmembrane</keyword>
<proteinExistence type="predicted"/>
<feature type="region of interest" description="Disordered" evidence="1">
    <location>
        <begin position="117"/>
        <end position="185"/>
    </location>
</feature>
<name>A0A3A8JPK2_9BACT</name>
<comment type="caution">
    <text evidence="5">The sequence shown here is derived from an EMBL/GenBank/DDBJ whole genome shotgun (WGS) entry which is preliminary data.</text>
</comment>
<feature type="region of interest" description="Disordered" evidence="1">
    <location>
        <begin position="376"/>
        <end position="460"/>
    </location>
</feature>
<feature type="region of interest" description="Disordered" evidence="1">
    <location>
        <begin position="475"/>
        <end position="529"/>
    </location>
</feature>
<reference evidence="6" key="1">
    <citation type="submission" date="2018-09" db="EMBL/GenBank/DDBJ databases">
        <authorList>
            <person name="Livingstone P.G."/>
            <person name="Whitworth D.E."/>
        </authorList>
    </citation>
    <scope>NUCLEOTIDE SEQUENCE [LARGE SCALE GENOMIC DNA]</scope>
    <source>
        <strain evidence="6">CA043D</strain>
    </source>
</reference>
<dbReference type="Gene3D" id="1.25.40.10">
    <property type="entry name" value="Tetratricopeptide repeat domain"/>
    <property type="match status" value="1"/>
</dbReference>
<dbReference type="InterPro" id="IPR041916">
    <property type="entry name" value="Anti_sigma_zinc_sf"/>
</dbReference>
<feature type="compositionally biased region" description="Low complexity" evidence="1">
    <location>
        <begin position="486"/>
        <end position="496"/>
    </location>
</feature>
<evidence type="ECO:0000259" key="3">
    <source>
        <dbReference type="Pfam" id="PF04773"/>
    </source>
</evidence>
<feature type="compositionally biased region" description="Polar residues" evidence="1">
    <location>
        <begin position="443"/>
        <end position="460"/>
    </location>
</feature>
<dbReference type="RefSeq" id="WP_120606841.1">
    <property type="nucleotide sequence ID" value="NZ_RAWE01000198.1"/>
</dbReference>
<dbReference type="InterPro" id="IPR011990">
    <property type="entry name" value="TPR-like_helical_dom_sf"/>
</dbReference>
<dbReference type="Gene3D" id="2.60.120.1440">
    <property type="match status" value="1"/>
</dbReference>
<dbReference type="Gene3D" id="1.10.10.1320">
    <property type="entry name" value="Anti-sigma factor, zinc-finger domain"/>
    <property type="match status" value="1"/>
</dbReference>
<dbReference type="AlphaFoldDB" id="A0A3A8JPK2"/>
<keyword evidence="6" id="KW-1185">Reference proteome</keyword>
<feature type="transmembrane region" description="Helical" evidence="2">
    <location>
        <begin position="83"/>
        <end position="103"/>
    </location>
</feature>
<dbReference type="OrthoDB" id="5508569at2"/>
<keyword evidence="2" id="KW-0472">Membrane</keyword>
<feature type="compositionally biased region" description="Pro residues" evidence="1">
    <location>
        <begin position="630"/>
        <end position="640"/>
    </location>
</feature>
<feature type="compositionally biased region" description="Low complexity" evidence="1">
    <location>
        <begin position="404"/>
        <end position="426"/>
    </location>
</feature>
<keyword evidence="2" id="KW-1133">Transmembrane helix</keyword>
<dbReference type="InterPro" id="IPR027383">
    <property type="entry name" value="Znf_put"/>
</dbReference>
<feature type="domain" description="FecR protein" evidence="3">
    <location>
        <begin position="241"/>
        <end position="333"/>
    </location>
</feature>
<dbReference type="Pfam" id="PF13490">
    <property type="entry name" value="zf-HC2"/>
    <property type="match status" value="1"/>
</dbReference>